<accession>Q54AQ9</accession>
<feature type="region of interest" description="Disordered" evidence="1">
    <location>
        <begin position="52"/>
        <end position="77"/>
    </location>
</feature>
<protein>
    <submittedName>
        <fullName evidence="2">Uncharacterized protein</fullName>
    </submittedName>
</protein>
<comment type="caution">
    <text evidence="2">The sequence shown here is derived from an EMBL/GenBank/DDBJ whole genome shotgun (WGS) entry which is preliminary data.</text>
</comment>
<gene>
    <name evidence="2" type="ORF">DDB_G0294274</name>
</gene>
<dbReference type="HOGENOM" id="CLU_2854349_0_0_1"/>
<feature type="compositionally biased region" description="Basic residues" evidence="1">
    <location>
        <begin position="53"/>
        <end position="62"/>
    </location>
</feature>
<dbReference type="PaxDb" id="44689-DDB0215130"/>
<dbReference type="dictyBase" id="DDB_G0294274"/>
<evidence type="ECO:0000313" key="2">
    <source>
        <dbReference type="EMBL" id="EAL60348.1"/>
    </source>
</evidence>
<dbReference type="EMBL" id="AAFI02000240">
    <property type="protein sequence ID" value="EAL60348.1"/>
    <property type="molecule type" value="Genomic_DNA"/>
</dbReference>
<evidence type="ECO:0000256" key="1">
    <source>
        <dbReference type="SAM" id="MobiDB-lite"/>
    </source>
</evidence>
<dbReference type="RefSeq" id="XP_628761.1">
    <property type="nucleotide sequence ID" value="XM_628759.1"/>
</dbReference>
<organism evidence="2 3">
    <name type="scientific">Dictyostelium discoideum</name>
    <name type="common">Social amoeba</name>
    <dbReference type="NCBI Taxonomy" id="44689"/>
    <lineage>
        <taxon>Eukaryota</taxon>
        <taxon>Amoebozoa</taxon>
        <taxon>Evosea</taxon>
        <taxon>Eumycetozoa</taxon>
        <taxon>Dictyostelia</taxon>
        <taxon>Dictyosteliales</taxon>
        <taxon>Dictyosteliaceae</taxon>
        <taxon>Dictyostelium</taxon>
    </lineage>
</organism>
<dbReference type="InParanoid" id="Q54AQ9"/>
<name>Q54AQ9_DICDI</name>
<dbReference type="Proteomes" id="UP000002195">
    <property type="component" value="Unassembled WGS sequence"/>
</dbReference>
<reference evidence="2 3" key="1">
    <citation type="journal article" date="2005" name="Nature">
        <title>The genome of the social amoeba Dictyostelium discoideum.</title>
        <authorList>
            <consortium name="The Dictyostelium discoideum Sequencing Consortium"/>
            <person name="Eichinger L."/>
            <person name="Pachebat J.A."/>
            <person name="Glockner G."/>
            <person name="Rajandream M.A."/>
            <person name="Sucgang R."/>
            <person name="Berriman M."/>
            <person name="Song J."/>
            <person name="Olsen R."/>
            <person name="Szafranski K."/>
            <person name="Xu Q."/>
            <person name="Tunggal B."/>
            <person name="Kummerfeld S."/>
            <person name="Madera M."/>
            <person name="Konfortov B.A."/>
            <person name="Rivero F."/>
            <person name="Bankier A.T."/>
            <person name="Lehmann R."/>
            <person name="Hamlin N."/>
            <person name="Davies R."/>
            <person name="Gaudet P."/>
            <person name="Fey P."/>
            <person name="Pilcher K."/>
            <person name="Chen G."/>
            <person name="Saunders D."/>
            <person name="Sodergren E."/>
            <person name="Davis P."/>
            <person name="Kerhornou A."/>
            <person name="Nie X."/>
            <person name="Hall N."/>
            <person name="Anjard C."/>
            <person name="Hemphill L."/>
            <person name="Bason N."/>
            <person name="Farbrother P."/>
            <person name="Desany B."/>
            <person name="Just E."/>
            <person name="Morio T."/>
            <person name="Rost R."/>
            <person name="Churcher C."/>
            <person name="Cooper J."/>
            <person name="Haydock S."/>
            <person name="van Driessche N."/>
            <person name="Cronin A."/>
            <person name="Goodhead I."/>
            <person name="Muzny D."/>
            <person name="Mourier T."/>
            <person name="Pain A."/>
            <person name="Lu M."/>
            <person name="Harper D."/>
            <person name="Lindsay R."/>
            <person name="Hauser H."/>
            <person name="James K."/>
            <person name="Quiles M."/>
            <person name="Madan Babu M."/>
            <person name="Saito T."/>
            <person name="Buchrieser C."/>
            <person name="Wardroper A."/>
            <person name="Felder M."/>
            <person name="Thangavelu M."/>
            <person name="Johnson D."/>
            <person name="Knights A."/>
            <person name="Loulseged H."/>
            <person name="Mungall K."/>
            <person name="Oliver K."/>
            <person name="Price C."/>
            <person name="Quail M.A."/>
            <person name="Urushihara H."/>
            <person name="Hernandez J."/>
            <person name="Rabbinowitsch E."/>
            <person name="Steffen D."/>
            <person name="Sanders M."/>
            <person name="Ma J."/>
            <person name="Kohara Y."/>
            <person name="Sharp S."/>
            <person name="Simmonds M."/>
            <person name="Spiegler S."/>
            <person name="Tivey A."/>
            <person name="Sugano S."/>
            <person name="White B."/>
            <person name="Walker D."/>
            <person name="Woodward J."/>
            <person name="Winckler T."/>
            <person name="Tanaka Y."/>
            <person name="Shaulsky G."/>
            <person name="Schleicher M."/>
            <person name="Weinstock G."/>
            <person name="Rosenthal A."/>
            <person name="Cox E.C."/>
            <person name="Chisholm R.L."/>
            <person name="Gibbs R."/>
            <person name="Loomis W.F."/>
            <person name="Platzer M."/>
            <person name="Kay R.R."/>
            <person name="Williams J."/>
            <person name="Dear P.H."/>
            <person name="Noegel A.A."/>
            <person name="Barrell B."/>
            <person name="Kuspa A."/>
        </authorList>
    </citation>
    <scope>NUCLEOTIDE SEQUENCE [LARGE SCALE GENOMIC DNA]</scope>
    <source>
        <strain evidence="2 3">AX4</strain>
    </source>
</reference>
<dbReference type="VEuPathDB" id="AmoebaDB:DDB_G0294274"/>
<dbReference type="GeneID" id="3385425"/>
<proteinExistence type="predicted"/>
<dbReference type="KEGG" id="ddi:DDB_G0294274"/>
<evidence type="ECO:0000313" key="3">
    <source>
        <dbReference type="Proteomes" id="UP000002195"/>
    </source>
</evidence>
<keyword evidence="3" id="KW-1185">Reference proteome</keyword>
<dbReference type="AlphaFoldDB" id="Q54AQ9"/>
<sequence>MRQQQHLNLKERMIALQNAQTMREQAARRKVEFTNSNASCCKTRSTPIAANMRARKQTHHRREYSGYRSAHQRAPPG</sequence>